<dbReference type="PANTHER" id="PTHR42918:SF15">
    <property type="entry name" value="LYSINE--TRNA LIGASE, CHLOROPLASTIC_MITOCHONDRIAL"/>
    <property type="match status" value="1"/>
</dbReference>
<dbReference type="RefSeq" id="WP_008512630.1">
    <property type="nucleotide sequence ID" value="NZ_CM001403.1"/>
</dbReference>
<dbReference type="Gene3D" id="2.40.50.140">
    <property type="entry name" value="Nucleic acid-binding proteins"/>
    <property type="match status" value="1"/>
</dbReference>
<reference evidence="12" key="1">
    <citation type="submission" date="2011-09" db="EMBL/GenBank/DDBJ databases">
        <title>The permanent draft genome of Mucilaginibacter paludis DSM 18603.</title>
        <authorList>
            <consortium name="US DOE Joint Genome Institute (JGI-PGF)"/>
            <person name="Lucas S."/>
            <person name="Han J."/>
            <person name="Lapidus A."/>
            <person name="Bruce D."/>
            <person name="Goodwin L."/>
            <person name="Pitluck S."/>
            <person name="Peters L."/>
            <person name="Kyrpides N."/>
            <person name="Mavromatis K."/>
            <person name="Ivanova N."/>
            <person name="Mikhailova N."/>
            <person name="Held B."/>
            <person name="Detter J.C."/>
            <person name="Tapia R."/>
            <person name="Han C."/>
            <person name="Land M."/>
            <person name="Hauser L."/>
            <person name="Markowitz V."/>
            <person name="Cheng J.-F."/>
            <person name="Hugenholtz P."/>
            <person name="Woyke T."/>
            <person name="Wu D."/>
            <person name="Tindall B."/>
            <person name="Brambilla E."/>
            <person name="Klenk H.-P."/>
            <person name="Eisen J.A."/>
        </authorList>
    </citation>
    <scope>NUCLEOTIDE SEQUENCE [LARGE SCALE GENOMIC DNA]</scope>
    <source>
        <strain evidence="12">DSM 18603</strain>
    </source>
</reference>
<protein>
    <recommendedName>
        <fullName evidence="9">Lysine--tRNA ligase</fullName>
        <ecNumber evidence="9">6.1.1.6</ecNumber>
    </recommendedName>
    <alternativeName>
        <fullName evidence="9">Lysyl-tRNA synthetase</fullName>
        <shortName evidence="9">LysRS</shortName>
    </alternativeName>
</protein>
<comment type="subunit">
    <text evidence="9">Homodimer.</text>
</comment>
<keyword evidence="5 9" id="KW-0067">ATP-binding</keyword>
<dbReference type="AlphaFoldDB" id="H1YDL0"/>
<keyword evidence="7 9" id="KW-0030">Aminoacyl-tRNA synthetase</keyword>
<dbReference type="GO" id="GO:0005524">
    <property type="term" value="F:ATP binding"/>
    <property type="evidence" value="ECO:0007669"/>
    <property type="project" value="UniProtKB-UniRule"/>
</dbReference>
<dbReference type="eggNOG" id="COG1190">
    <property type="taxonomic scope" value="Bacteria"/>
</dbReference>
<accession>H1YDL0</accession>
<evidence type="ECO:0000256" key="10">
    <source>
        <dbReference type="RuleBase" id="RU000336"/>
    </source>
</evidence>
<dbReference type="CDD" id="cd00775">
    <property type="entry name" value="LysRS_core"/>
    <property type="match status" value="1"/>
</dbReference>
<keyword evidence="9" id="KW-0963">Cytoplasm</keyword>
<dbReference type="GO" id="GO:0006430">
    <property type="term" value="P:lysyl-tRNA aminoacylation"/>
    <property type="evidence" value="ECO:0007669"/>
    <property type="project" value="UniProtKB-UniRule"/>
</dbReference>
<gene>
    <name evidence="9" type="primary">lysS</name>
    <name evidence="12" type="ORF">Mucpa_6648</name>
</gene>
<dbReference type="SUPFAM" id="SSF55681">
    <property type="entry name" value="Class II aaRS and biotin synthetases"/>
    <property type="match status" value="1"/>
</dbReference>
<sequence>MSIGLSEQEIFRREALQQLRNLGINPYPAEAFDVNTNAKDILANFNSKPEAYQEVVIAGRIMSRRIMGSASFAELQDSTGRVQIYIKRDDICPDEDKTMYNTVFKKLLDLGDFVGVKGYVFTTQTGETSVHVKELTILSKSLKPLPVVRREEDGTVHDAFTDPEMRYRQRYVDLTVNPEFKQIFMNRSKVISTMRSYFDSEGWMEVETPILQSVHGGAAARPFKTYHNTLDMPLFLRIANELYLKRLIVAGFDGVYEFGKMFRNEGMDRTHNPEFTSVEIYVAYKDYIWMMAMVEHCLEKVAMAVHGKAVVKVGEHEINFAGPYEKLSMYDSILKYTGIDVSAMDEAALRQTCRDLAIEVDKTMGKGKLVDEIFSAKVEEHLIQPTYITDYPIEMTPLAKKHRSKEGLVERFELFVMGKEIANAYTELNDPIDQRERFEDQLLLAGRGDEEAMAMDDDFLRALEYGMPPTSGLGIGIDRLVMLMTNQTTIQEVLFFPQMRPESITVSNIKDEAEENLEFAAAGVPSEWIPVVKKMGFNTIQELKAGNPNKIFNDLGGMRKKLKLDIAMPSKETVMAWFV</sequence>
<dbReference type="OrthoDB" id="9801152at2"/>
<feature type="binding site" evidence="9">
    <location>
        <position position="420"/>
    </location>
    <ligand>
        <name>Mg(2+)</name>
        <dbReference type="ChEBI" id="CHEBI:18420"/>
        <label>1</label>
    </ligand>
</feature>
<evidence type="ECO:0000256" key="3">
    <source>
        <dbReference type="ARBA" id="ARBA00022723"/>
    </source>
</evidence>
<dbReference type="EC" id="6.1.1.6" evidence="9"/>
<dbReference type="Pfam" id="PF01336">
    <property type="entry name" value="tRNA_anti-codon"/>
    <property type="match status" value="1"/>
</dbReference>
<name>H1YDL0_9SPHI</name>
<dbReference type="Gene3D" id="3.30.930.10">
    <property type="entry name" value="Bira Bifunctional Protein, Domain 2"/>
    <property type="match status" value="1"/>
</dbReference>
<dbReference type="Proteomes" id="UP000002774">
    <property type="component" value="Chromosome"/>
</dbReference>
<evidence type="ECO:0000256" key="1">
    <source>
        <dbReference type="ARBA" id="ARBA00008226"/>
    </source>
</evidence>
<dbReference type="HOGENOM" id="CLU_008255_6_0_10"/>
<dbReference type="InterPro" id="IPR002313">
    <property type="entry name" value="Lys-tRNA-ligase_II"/>
</dbReference>
<dbReference type="GO" id="GO:0004824">
    <property type="term" value="F:lysine-tRNA ligase activity"/>
    <property type="evidence" value="ECO:0007669"/>
    <property type="project" value="UniProtKB-UniRule"/>
</dbReference>
<evidence type="ECO:0000313" key="12">
    <source>
        <dbReference type="EMBL" id="EHQ30699.1"/>
    </source>
</evidence>
<dbReference type="InterPro" id="IPR012340">
    <property type="entry name" value="NA-bd_OB-fold"/>
</dbReference>
<organism evidence="12 13">
    <name type="scientific">Mucilaginibacter paludis DSM 18603</name>
    <dbReference type="NCBI Taxonomy" id="714943"/>
    <lineage>
        <taxon>Bacteria</taxon>
        <taxon>Pseudomonadati</taxon>
        <taxon>Bacteroidota</taxon>
        <taxon>Sphingobacteriia</taxon>
        <taxon>Sphingobacteriales</taxon>
        <taxon>Sphingobacteriaceae</taxon>
        <taxon>Mucilaginibacter</taxon>
    </lineage>
</organism>
<evidence type="ECO:0000256" key="6">
    <source>
        <dbReference type="ARBA" id="ARBA00022917"/>
    </source>
</evidence>
<feature type="binding site" evidence="9">
    <location>
        <position position="413"/>
    </location>
    <ligand>
        <name>Mg(2+)</name>
        <dbReference type="ChEBI" id="CHEBI:18420"/>
        <label>1</label>
    </ligand>
</feature>
<dbReference type="EMBL" id="CM001403">
    <property type="protein sequence ID" value="EHQ30699.1"/>
    <property type="molecule type" value="Genomic_DNA"/>
</dbReference>
<keyword evidence="6 9" id="KW-0648">Protein biosynthesis</keyword>
<evidence type="ECO:0000256" key="7">
    <source>
        <dbReference type="ARBA" id="ARBA00023146"/>
    </source>
</evidence>
<dbReference type="STRING" id="714943.Mucpa_6648"/>
<dbReference type="InterPro" id="IPR044136">
    <property type="entry name" value="Lys-tRNA-ligase_II_N"/>
</dbReference>
<keyword evidence="3 9" id="KW-0479">Metal-binding</keyword>
<keyword evidence="2 9" id="KW-0436">Ligase</keyword>
<feature type="binding site" evidence="9">
    <location>
        <position position="420"/>
    </location>
    <ligand>
        <name>Mg(2+)</name>
        <dbReference type="ChEBI" id="CHEBI:18420"/>
        <label>2</label>
    </ligand>
</feature>
<dbReference type="InterPro" id="IPR045864">
    <property type="entry name" value="aa-tRNA-synth_II/BPL/LPL"/>
</dbReference>
<keyword evidence="13" id="KW-1185">Reference proteome</keyword>
<dbReference type="SUPFAM" id="SSF50249">
    <property type="entry name" value="Nucleic acid-binding proteins"/>
    <property type="match status" value="1"/>
</dbReference>
<evidence type="ECO:0000256" key="9">
    <source>
        <dbReference type="HAMAP-Rule" id="MF_00252"/>
    </source>
</evidence>
<dbReference type="InterPro" id="IPR018149">
    <property type="entry name" value="Lys-tRNA-synth_II_C"/>
</dbReference>
<dbReference type="HAMAP" id="MF_00252">
    <property type="entry name" value="Lys_tRNA_synth_class2"/>
    <property type="match status" value="1"/>
</dbReference>
<dbReference type="GO" id="GO:0000049">
    <property type="term" value="F:tRNA binding"/>
    <property type="evidence" value="ECO:0007669"/>
    <property type="project" value="TreeGrafter"/>
</dbReference>
<keyword evidence="4 9" id="KW-0547">Nucleotide-binding</keyword>
<keyword evidence="9 10" id="KW-0460">Magnesium</keyword>
<comment type="cofactor">
    <cofactor evidence="9 10">
        <name>Mg(2+)</name>
        <dbReference type="ChEBI" id="CHEBI:18420"/>
    </cofactor>
    <text evidence="9 10">Binds 3 Mg(2+) ions per subunit.</text>
</comment>
<dbReference type="GO" id="GO:0000287">
    <property type="term" value="F:magnesium ion binding"/>
    <property type="evidence" value="ECO:0007669"/>
    <property type="project" value="UniProtKB-UniRule"/>
</dbReference>
<dbReference type="InterPro" id="IPR006195">
    <property type="entry name" value="aa-tRNA-synth_II"/>
</dbReference>
<dbReference type="InterPro" id="IPR004364">
    <property type="entry name" value="Aa-tRNA-synt_II"/>
</dbReference>
<dbReference type="CDD" id="cd04322">
    <property type="entry name" value="LysRS_N"/>
    <property type="match status" value="1"/>
</dbReference>
<comment type="catalytic activity">
    <reaction evidence="8 9 10">
        <text>tRNA(Lys) + L-lysine + ATP = L-lysyl-tRNA(Lys) + AMP + diphosphate</text>
        <dbReference type="Rhea" id="RHEA:20792"/>
        <dbReference type="Rhea" id="RHEA-COMP:9696"/>
        <dbReference type="Rhea" id="RHEA-COMP:9697"/>
        <dbReference type="ChEBI" id="CHEBI:30616"/>
        <dbReference type="ChEBI" id="CHEBI:32551"/>
        <dbReference type="ChEBI" id="CHEBI:33019"/>
        <dbReference type="ChEBI" id="CHEBI:78442"/>
        <dbReference type="ChEBI" id="CHEBI:78529"/>
        <dbReference type="ChEBI" id="CHEBI:456215"/>
        <dbReference type="EC" id="6.1.1.6"/>
    </reaction>
</comment>
<dbReference type="NCBIfam" id="NF001756">
    <property type="entry name" value="PRK00484.1"/>
    <property type="match status" value="1"/>
</dbReference>
<comment type="similarity">
    <text evidence="1 9">Belongs to the class-II aminoacyl-tRNA synthetase family.</text>
</comment>
<evidence type="ECO:0000256" key="4">
    <source>
        <dbReference type="ARBA" id="ARBA00022741"/>
    </source>
</evidence>
<dbReference type="PRINTS" id="PR00982">
    <property type="entry name" value="TRNASYNTHLYS"/>
</dbReference>
<evidence type="ECO:0000256" key="8">
    <source>
        <dbReference type="ARBA" id="ARBA00048573"/>
    </source>
</evidence>
<dbReference type="PANTHER" id="PTHR42918">
    <property type="entry name" value="LYSYL-TRNA SYNTHETASE"/>
    <property type="match status" value="1"/>
</dbReference>
<comment type="subcellular location">
    <subcellularLocation>
        <location evidence="9">Cytoplasm</location>
    </subcellularLocation>
</comment>
<feature type="domain" description="Aminoacyl-transfer RNA synthetases class-II family profile" evidence="11">
    <location>
        <begin position="187"/>
        <end position="501"/>
    </location>
</feature>
<evidence type="ECO:0000256" key="2">
    <source>
        <dbReference type="ARBA" id="ARBA00022598"/>
    </source>
</evidence>
<evidence type="ECO:0000313" key="13">
    <source>
        <dbReference type="Proteomes" id="UP000002774"/>
    </source>
</evidence>
<proteinExistence type="inferred from homology"/>
<dbReference type="FunFam" id="2.40.50.140:FF:000024">
    <property type="entry name" value="Lysine--tRNA ligase"/>
    <property type="match status" value="1"/>
</dbReference>
<dbReference type="PROSITE" id="PS50862">
    <property type="entry name" value="AA_TRNA_LIGASE_II"/>
    <property type="match status" value="1"/>
</dbReference>
<dbReference type="Pfam" id="PF00152">
    <property type="entry name" value="tRNA-synt_2"/>
    <property type="match status" value="1"/>
</dbReference>
<dbReference type="InterPro" id="IPR004365">
    <property type="entry name" value="NA-bd_OB_tRNA"/>
</dbReference>
<evidence type="ECO:0000259" key="11">
    <source>
        <dbReference type="PROSITE" id="PS50862"/>
    </source>
</evidence>
<dbReference type="NCBIfam" id="TIGR00499">
    <property type="entry name" value="lysS_bact"/>
    <property type="match status" value="1"/>
</dbReference>
<dbReference type="GO" id="GO:0005829">
    <property type="term" value="C:cytosol"/>
    <property type="evidence" value="ECO:0007669"/>
    <property type="project" value="TreeGrafter"/>
</dbReference>
<evidence type="ECO:0000256" key="5">
    <source>
        <dbReference type="ARBA" id="ARBA00022840"/>
    </source>
</evidence>